<dbReference type="EMBL" id="MKFT01000003">
    <property type="protein sequence ID" value="OHY95387.1"/>
    <property type="molecule type" value="Genomic_DNA"/>
</dbReference>
<gene>
    <name evidence="6" type="ORF">BI375_14130</name>
</gene>
<evidence type="ECO:0000256" key="1">
    <source>
        <dbReference type="ARBA" id="ARBA00010164"/>
    </source>
</evidence>
<dbReference type="Proteomes" id="UP000180133">
    <property type="component" value="Unassembled WGS sequence"/>
</dbReference>
<evidence type="ECO:0000313" key="7">
    <source>
        <dbReference type="Proteomes" id="UP000180133"/>
    </source>
</evidence>
<reference evidence="6 7" key="1">
    <citation type="submission" date="2016-09" db="EMBL/GenBank/DDBJ databases">
        <title>Isolation, identification and antibiotic sensitivity analysis of bacterial pathogen from juvenile Hippocampus erectus with tail-rotted disease.</title>
        <authorList>
            <person name="Yang Q."/>
        </authorList>
    </citation>
    <scope>NUCLEOTIDE SEQUENCE [LARGE SCALE GENOMIC DNA]</scope>
    <source>
        <strain evidence="6 7">HM-10</strain>
    </source>
</reference>
<dbReference type="GO" id="GO:0004674">
    <property type="term" value="F:protein serine/threonine kinase activity"/>
    <property type="evidence" value="ECO:0007669"/>
    <property type="project" value="UniProtKB-KW"/>
</dbReference>
<keyword evidence="7" id="KW-1185">Reference proteome</keyword>
<dbReference type="InterPro" id="IPR012893">
    <property type="entry name" value="HipA-like_C"/>
</dbReference>
<dbReference type="NCBIfam" id="TIGR03071">
    <property type="entry name" value="couple_hipA"/>
    <property type="match status" value="1"/>
</dbReference>
<dbReference type="CDD" id="cd17808">
    <property type="entry name" value="HipA_Ec_like"/>
    <property type="match status" value="1"/>
</dbReference>
<name>A0ABX3DBV4_9VIBR</name>
<comment type="caution">
    <text evidence="6">The sequence shown here is derived from an EMBL/GenBank/DDBJ whole genome shotgun (WGS) entry which is preliminary data.</text>
</comment>
<dbReference type="PANTHER" id="PTHR37419">
    <property type="entry name" value="SERINE/THREONINE-PROTEIN KINASE TOXIN HIPA"/>
    <property type="match status" value="1"/>
</dbReference>
<evidence type="ECO:0000313" key="6">
    <source>
        <dbReference type="EMBL" id="OHY95387.1"/>
    </source>
</evidence>
<accession>A0ABX3DBV4</accession>
<keyword evidence="6" id="KW-0723">Serine/threonine-protein kinase</keyword>
<dbReference type="InterPro" id="IPR052028">
    <property type="entry name" value="HipA_Ser/Thr_kinase"/>
</dbReference>
<organism evidence="6 7">
    <name type="scientific">Vibrio rotiferianus</name>
    <dbReference type="NCBI Taxonomy" id="190895"/>
    <lineage>
        <taxon>Bacteria</taxon>
        <taxon>Pseudomonadati</taxon>
        <taxon>Pseudomonadota</taxon>
        <taxon>Gammaproteobacteria</taxon>
        <taxon>Vibrionales</taxon>
        <taxon>Vibrionaceae</taxon>
        <taxon>Vibrio</taxon>
    </lineage>
</organism>
<evidence type="ECO:0000256" key="3">
    <source>
        <dbReference type="ARBA" id="ARBA00022777"/>
    </source>
</evidence>
<dbReference type="InterPro" id="IPR017508">
    <property type="entry name" value="HipA_N1"/>
</dbReference>
<feature type="domain" description="HipA-like C-terminal" evidence="4">
    <location>
        <begin position="149"/>
        <end position="400"/>
    </location>
</feature>
<sequence>MQQLNAYMNGELVGTLTKQKNGSHEFQYDSSWLNNDKARPLSLSLKLQLPLITSDAVINYFDNLLPDNIAIRNRIVARYQTASNQPFDLLKEIGKDSVGAIALLPPEQPYVNHELSYECLSEERLEKILAAHNSDIPLGMIKEEEDFRISVAGAQEKTALLKVADDWCLPKGNTPTSHIIKLPIGEIKQPNSTLDLTDSVENEFICIELARELGFNVPQVEIINTANFKAIAVERFDRRWIREHTQLLRLPQEDICQAKGIPSSIKYENDGGPGIKEIMELLKGSSNALQDQYNFMKFQVFQWAIGAIDGHAKNYSIFIEKQGSYRLTPFYDILSAFPITGKKGLDIRKLKLAMGLKATRGKKYNISKIYAHHFLDTAASVDFSTEQMQKILDDMQIELPEAVERLQARLPEGFPVEVSSAIFEHSLKMVKKLSITSS</sequence>
<comment type="similarity">
    <text evidence="1">Belongs to the HipA Ser/Thr kinase family.</text>
</comment>
<dbReference type="Pfam" id="PF07804">
    <property type="entry name" value="HipA_C"/>
    <property type="match status" value="1"/>
</dbReference>
<keyword evidence="2" id="KW-0808">Transferase</keyword>
<dbReference type="RefSeq" id="WP_071235595.1">
    <property type="nucleotide sequence ID" value="NZ_KV861321.1"/>
</dbReference>
<evidence type="ECO:0000256" key="2">
    <source>
        <dbReference type="ARBA" id="ARBA00022679"/>
    </source>
</evidence>
<proteinExistence type="inferred from homology"/>
<keyword evidence="3 6" id="KW-0418">Kinase</keyword>
<evidence type="ECO:0000259" key="5">
    <source>
        <dbReference type="Pfam" id="PF13657"/>
    </source>
</evidence>
<feature type="domain" description="HipA N-terminal subdomain 1" evidence="5">
    <location>
        <begin position="4"/>
        <end position="103"/>
    </location>
</feature>
<protein>
    <submittedName>
        <fullName evidence="6">Serine/threonine protein kinase</fullName>
    </submittedName>
</protein>
<dbReference type="PANTHER" id="PTHR37419:SF1">
    <property type="entry name" value="SERINE_THREONINE-PROTEIN KINASE TOXIN HIPA"/>
    <property type="match status" value="1"/>
</dbReference>
<dbReference type="Pfam" id="PF13657">
    <property type="entry name" value="Couple_hipA"/>
    <property type="match status" value="1"/>
</dbReference>
<evidence type="ECO:0000259" key="4">
    <source>
        <dbReference type="Pfam" id="PF07804"/>
    </source>
</evidence>